<keyword evidence="3" id="KW-1185">Reference proteome</keyword>
<accession>A0A8X6R2X9</accession>
<evidence type="ECO:0000256" key="1">
    <source>
        <dbReference type="SAM" id="MobiDB-lite"/>
    </source>
</evidence>
<evidence type="ECO:0000313" key="3">
    <source>
        <dbReference type="Proteomes" id="UP000887013"/>
    </source>
</evidence>
<dbReference type="EMBL" id="BMAW01036749">
    <property type="protein sequence ID" value="GFU45651.1"/>
    <property type="molecule type" value="Genomic_DNA"/>
</dbReference>
<protein>
    <submittedName>
        <fullName evidence="2">Integrase catalytic domain-containing protein</fullName>
    </submittedName>
</protein>
<sequence length="145" mass="16880">MRRESDKTIIFVDGGYCVRLSWKSDLRKALKNNKTVELTRFEGLLRRFKCYPELFYEYKDVIDDFVKEGKGFHFFRPDGSVEIYVSQNRIKWIHYAGCWAHLRPYRNTWPICPQTERCTSGSFGSESKLGLGTSPKAKPQVAGVE</sequence>
<comment type="caution">
    <text evidence="2">The sequence shown here is derived from an EMBL/GenBank/DDBJ whole genome shotgun (WGS) entry which is preliminary data.</text>
</comment>
<proteinExistence type="predicted"/>
<name>A0A8X6R2X9_NEPPI</name>
<reference evidence="2" key="1">
    <citation type="submission" date="2020-08" db="EMBL/GenBank/DDBJ databases">
        <title>Multicomponent nature underlies the extraordinary mechanical properties of spider dragline silk.</title>
        <authorList>
            <person name="Kono N."/>
            <person name="Nakamura H."/>
            <person name="Mori M."/>
            <person name="Yoshida Y."/>
            <person name="Ohtoshi R."/>
            <person name="Malay A.D."/>
            <person name="Moran D.A.P."/>
            <person name="Tomita M."/>
            <person name="Numata K."/>
            <person name="Arakawa K."/>
        </authorList>
    </citation>
    <scope>NUCLEOTIDE SEQUENCE</scope>
</reference>
<dbReference type="Proteomes" id="UP000887013">
    <property type="component" value="Unassembled WGS sequence"/>
</dbReference>
<feature type="region of interest" description="Disordered" evidence="1">
    <location>
        <begin position="123"/>
        <end position="145"/>
    </location>
</feature>
<dbReference type="AlphaFoldDB" id="A0A8X6R2X9"/>
<evidence type="ECO:0000313" key="2">
    <source>
        <dbReference type="EMBL" id="GFU45651.1"/>
    </source>
</evidence>
<gene>
    <name evidence="2" type="primary">AVEN_185016_1</name>
    <name evidence="2" type="ORF">NPIL_272911</name>
</gene>
<organism evidence="2 3">
    <name type="scientific">Nephila pilipes</name>
    <name type="common">Giant wood spider</name>
    <name type="synonym">Nephila maculata</name>
    <dbReference type="NCBI Taxonomy" id="299642"/>
    <lineage>
        <taxon>Eukaryota</taxon>
        <taxon>Metazoa</taxon>
        <taxon>Ecdysozoa</taxon>
        <taxon>Arthropoda</taxon>
        <taxon>Chelicerata</taxon>
        <taxon>Arachnida</taxon>
        <taxon>Araneae</taxon>
        <taxon>Araneomorphae</taxon>
        <taxon>Entelegynae</taxon>
        <taxon>Araneoidea</taxon>
        <taxon>Nephilidae</taxon>
        <taxon>Nephila</taxon>
    </lineage>
</organism>